<name>A0A562SMK6_CHIJA</name>
<dbReference type="InterPro" id="IPR013751">
    <property type="entry name" value="ACP_syn_III_N"/>
</dbReference>
<dbReference type="Gene3D" id="3.40.47.10">
    <property type="match status" value="2"/>
</dbReference>
<organism evidence="5 6">
    <name type="scientific">Chitinophaga japonensis</name>
    <name type="common">Flexibacter japonensis</name>
    <dbReference type="NCBI Taxonomy" id="104662"/>
    <lineage>
        <taxon>Bacteria</taxon>
        <taxon>Pseudomonadati</taxon>
        <taxon>Bacteroidota</taxon>
        <taxon>Chitinophagia</taxon>
        <taxon>Chitinophagales</taxon>
        <taxon>Chitinophagaceae</taxon>
        <taxon>Chitinophaga</taxon>
    </lineage>
</organism>
<evidence type="ECO:0000259" key="3">
    <source>
        <dbReference type="Pfam" id="PF08541"/>
    </source>
</evidence>
<dbReference type="Pfam" id="PF08545">
    <property type="entry name" value="ACP_syn_III"/>
    <property type="match status" value="1"/>
</dbReference>
<keyword evidence="1" id="KW-0808">Transferase</keyword>
<accession>A0A562SMK6</accession>
<evidence type="ECO:0000313" key="5">
    <source>
        <dbReference type="EMBL" id="TWI82124.1"/>
    </source>
</evidence>
<reference evidence="5 6" key="1">
    <citation type="journal article" date="2013" name="Stand. Genomic Sci.">
        <title>Genomic Encyclopedia of Type Strains, Phase I: The one thousand microbial genomes (KMG-I) project.</title>
        <authorList>
            <person name="Kyrpides N.C."/>
            <person name="Woyke T."/>
            <person name="Eisen J.A."/>
            <person name="Garrity G."/>
            <person name="Lilburn T.G."/>
            <person name="Beck B.J."/>
            <person name="Whitman W.B."/>
            <person name="Hugenholtz P."/>
            <person name="Klenk H.P."/>
        </authorList>
    </citation>
    <scope>NUCLEOTIDE SEQUENCE [LARGE SCALE GENOMIC DNA]</scope>
    <source>
        <strain evidence="5 6">DSM 13484</strain>
    </source>
</reference>
<evidence type="ECO:0000313" key="6">
    <source>
        <dbReference type="Proteomes" id="UP000316778"/>
    </source>
</evidence>
<keyword evidence="2" id="KW-0012">Acyltransferase</keyword>
<keyword evidence="6" id="KW-1185">Reference proteome</keyword>
<evidence type="ECO:0000259" key="4">
    <source>
        <dbReference type="Pfam" id="PF08545"/>
    </source>
</evidence>
<dbReference type="SUPFAM" id="SSF53901">
    <property type="entry name" value="Thiolase-like"/>
    <property type="match status" value="1"/>
</dbReference>
<evidence type="ECO:0000256" key="2">
    <source>
        <dbReference type="ARBA" id="ARBA00023315"/>
    </source>
</evidence>
<dbReference type="PANTHER" id="PTHR34069">
    <property type="entry name" value="3-OXOACYL-[ACYL-CARRIER-PROTEIN] SYNTHASE 3"/>
    <property type="match status" value="1"/>
</dbReference>
<dbReference type="InterPro" id="IPR016039">
    <property type="entry name" value="Thiolase-like"/>
</dbReference>
<feature type="domain" description="Beta-ketoacyl-[acyl-carrier-protein] synthase III C-terminal" evidence="3">
    <location>
        <begin position="232"/>
        <end position="321"/>
    </location>
</feature>
<dbReference type="RefSeq" id="WP_145719307.1">
    <property type="nucleotide sequence ID" value="NZ_BAAAFY010000003.1"/>
</dbReference>
<dbReference type="PANTHER" id="PTHR34069:SF2">
    <property type="entry name" value="BETA-KETOACYL-[ACYL-CARRIER-PROTEIN] SYNTHASE III"/>
    <property type="match status" value="1"/>
</dbReference>
<protein>
    <submittedName>
        <fullName evidence="5">3-oxoacyl-[acyl-carrier-protein] synthase-3</fullName>
    </submittedName>
</protein>
<dbReference type="AlphaFoldDB" id="A0A562SMK6"/>
<dbReference type="InterPro" id="IPR013747">
    <property type="entry name" value="ACP_syn_III_C"/>
</dbReference>
<comment type="caution">
    <text evidence="5">The sequence shown here is derived from an EMBL/GenBank/DDBJ whole genome shotgun (WGS) entry which is preliminary data.</text>
</comment>
<evidence type="ECO:0000256" key="1">
    <source>
        <dbReference type="ARBA" id="ARBA00022679"/>
    </source>
</evidence>
<sequence length="322" mass="35727">MIGINEIATVITGEKLPVAGLLEQSMLKEEEYVYFASSGIASIYNAADHSAYDLAKQAAAKVLEKAAVPAEEISLIVYIHSRLPEYLVSSQAGRLQYDLQARNAVFFSVSDLGCADISMAMQLAQVYLQSNAAANHALICYGSKPYAPSRFRYPVTINGDGGMAVLLSRTDRNQIIDIKIKTNGRYWNLFQVDYKNKNFLEYREECTSVRSYAFELAIESRNEFVKLNNGILSANDLSKTDISHFMMQNLSMRAYNYYEEALGIRIAGACRKNLQEFGHLGPGDIICNYARALGEGGVQRGEHVLLMNNSPVAVWSSILIKA</sequence>
<dbReference type="OrthoDB" id="9815506at2"/>
<dbReference type="GO" id="GO:0006633">
    <property type="term" value="P:fatty acid biosynthetic process"/>
    <property type="evidence" value="ECO:0007669"/>
    <property type="project" value="InterPro"/>
</dbReference>
<feature type="domain" description="Beta-ketoacyl-[acyl-carrier-protein] synthase III N-terminal" evidence="4">
    <location>
        <begin position="113"/>
        <end position="184"/>
    </location>
</feature>
<dbReference type="GO" id="GO:0044550">
    <property type="term" value="P:secondary metabolite biosynthetic process"/>
    <property type="evidence" value="ECO:0007669"/>
    <property type="project" value="TreeGrafter"/>
</dbReference>
<dbReference type="EMBL" id="VLLG01000007">
    <property type="protein sequence ID" value="TWI82124.1"/>
    <property type="molecule type" value="Genomic_DNA"/>
</dbReference>
<dbReference type="Pfam" id="PF08541">
    <property type="entry name" value="ACP_syn_III_C"/>
    <property type="match status" value="1"/>
</dbReference>
<dbReference type="GO" id="GO:0004315">
    <property type="term" value="F:3-oxoacyl-[acyl-carrier-protein] synthase activity"/>
    <property type="evidence" value="ECO:0007669"/>
    <property type="project" value="InterPro"/>
</dbReference>
<gene>
    <name evidence="5" type="ORF">LX66_5442</name>
</gene>
<dbReference type="Proteomes" id="UP000316778">
    <property type="component" value="Unassembled WGS sequence"/>
</dbReference>
<proteinExistence type="predicted"/>